<dbReference type="Pfam" id="PF01991">
    <property type="entry name" value="vATP-synt_E"/>
    <property type="match status" value="1"/>
</dbReference>
<reference evidence="5 6" key="1">
    <citation type="submission" date="2016-09" db="EMBL/GenBank/DDBJ databases">
        <authorList>
            <person name="Capua I."/>
            <person name="De Benedictis P."/>
            <person name="Joannis T."/>
            <person name="Lombin L.H."/>
            <person name="Cattoli G."/>
        </authorList>
    </citation>
    <scope>NUCLEOTIDE SEQUENCE [LARGE SCALE GENOMIC DNA]</scope>
    <source>
        <strain evidence="5 6">GluBS11</strain>
    </source>
</reference>
<dbReference type="InterPro" id="IPR038495">
    <property type="entry name" value="ATPase_E_C"/>
</dbReference>
<sequence length="199" mass="22257">MTGLEKILKHIEDNALENAEKIIEEANKKAGEIIHAANVEGEKKRAEINSRSAQDVKAVLDRGESAALLQEKKIILEAKQQIMSDAIDGARKSLLDLPDQDYFETILKMVKKHALNQQGEIVFSKDDRKRLPGQFEKEIKNAISDKPDASLRISDMSRDIDGGFILIYGDIEENCSFEALFSAARENLQDKVSALLFNS</sequence>
<evidence type="ECO:0000256" key="3">
    <source>
        <dbReference type="ARBA" id="ARBA00023065"/>
    </source>
</evidence>
<dbReference type="AlphaFoldDB" id="A0A1D3TTG8"/>
<protein>
    <submittedName>
        <fullName evidence="5">V/A-type H+-transporting ATPase subunit E</fullName>
    </submittedName>
</protein>
<dbReference type="Gene3D" id="3.30.2320.30">
    <property type="entry name" value="ATP synthase, E subunit, C-terminal"/>
    <property type="match status" value="1"/>
</dbReference>
<evidence type="ECO:0000256" key="1">
    <source>
        <dbReference type="ARBA" id="ARBA00005901"/>
    </source>
</evidence>
<name>A0A1D3TTG8_9FIRM</name>
<dbReference type="GO" id="GO:0033178">
    <property type="term" value="C:proton-transporting two-sector ATPase complex, catalytic domain"/>
    <property type="evidence" value="ECO:0007669"/>
    <property type="project" value="InterPro"/>
</dbReference>
<comment type="similarity">
    <text evidence="1">Belongs to the V-ATPase E subunit family.</text>
</comment>
<dbReference type="Proteomes" id="UP000199315">
    <property type="component" value="Unassembled WGS sequence"/>
</dbReference>
<feature type="coiled-coil region" evidence="4">
    <location>
        <begin position="9"/>
        <end position="36"/>
    </location>
</feature>
<dbReference type="EMBL" id="FMKA01000009">
    <property type="protein sequence ID" value="SCP97292.1"/>
    <property type="molecule type" value="Genomic_DNA"/>
</dbReference>
<keyword evidence="6" id="KW-1185">Reference proteome</keyword>
<accession>A0A1D3TTG8</accession>
<dbReference type="RefSeq" id="WP_091233236.1">
    <property type="nucleotide sequence ID" value="NZ_FMKA01000009.1"/>
</dbReference>
<keyword evidence="3" id="KW-0406">Ion transport</keyword>
<organism evidence="5 6">
    <name type="scientific">Anaerobium acetethylicum</name>
    <dbReference type="NCBI Taxonomy" id="1619234"/>
    <lineage>
        <taxon>Bacteria</taxon>
        <taxon>Bacillati</taxon>
        <taxon>Bacillota</taxon>
        <taxon>Clostridia</taxon>
        <taxon>Lachnospirales</taxon>
        <taxon>Lachnospiraceae</taxon>
        <taxon>Anaerobium</taxon>
    </lineage>
</organism>
<dbReference type="Gene3D" id="1.20.5.620">
    <property type="entry name" value="F1F0 ATP synthase subunit B, membrane domain"/>
    <property type="match status" value="1"/>
</dbReference>
<dbReference type="GO" id="GO:0046961">
    <property type="term" value="F:proton-transporting ATPase activity, rotational mechanism"/>
    <property type="evidence" value="ECO:0007669"/>
    <property type="project" value="InterPro"/>
</dbReference>
<keyword evidence="2" id="KW-0813">Transport</keyword>
<dbReference type="CDD" id="cd06503">
    <property type="entry name" value="ATP-synt_Fo_b"/>
    <property type="match status" value="1"/>
</dbReference>
<dbReference type="STRING" id="1619234.SAMN05421730_1009101"/>
<gene>
    <name evidence="5" type="ORF">SAMN05421730_1009101</name>
</gene>
<evidence type="ECO:0000256" key="4">
    <source>
        <dbReference type="SAM" id="Coils"/>
    </source>
</evidence>
<dbReference type="SUPFAM" id="SSF160527">
    <property type="entry name" value="V-type ATPase subunit E-like"/>
    <property type="match status" value="1"/>
</dbReference>
<dbReference type="OrthoDB" id="1734087at2"/>
<evidence type="ECO:0000313" key="6">
    <source>
        <dbReference type="Proteomes" id="UP000199315"/>
    </source>
</evidence>
<evidence type="ECO:0000313" key="5">
    <source>
        <dbReference type="EMBL" id="SCP97292.1"/>
    </source>
</evidence>
<dbReference type="InterPro" id="IPR002842">
    <property type="entry name" value="ATPase_V1_Esu"/>
</dbReference>
<keyword evidence="4" id="KW-0175">Coiled coil</keyword>
<evidence type="ECO:0000256" key="2">
    <source>
        <dbReference type="ARBA" id="ARBA00022448"/>
    </source>
</evidence>
<proteinExistence type="inferred from homology"/>